<feature type="transmembrane region" description="Helical" evidence="1">
    <location>
        <begin position="22"/>
        <end position="45"/>
    </location>
</feature>
<comment type="caution">
    <text evidence="2">The sequence shown here is derived from an EMBL/GenBank/DDBJ whole genome shotgun (WGS) entry which is preliminary data.</text>
</comment>
<gene>
    <name evidence="2" type="ORF">ACFQDL_00375</name>
</gene>
<feature type="transmembrane region" description="Helical" evidence="1">
    <location>
        <begin position="65"/>
        <end position="86"/>
    </location>
</feature>
<sequence length="161" mass="17323">MIGDWLATLEAMGFAVALRHSVWTYPLVNAAHILGVALLLGAILPLDLRLLGLWRTVPLAPLWRVLTRTASAGLALALICGGLLFATRATEYAASSLFTTKMILVFAGCANALALRLLLPGRESPRWPETGVPLLRLRLAAGFSLVAWLATMTLGRLVGYF</sequence>
<dbReference type="EMBL" id="JBHSWE010000001">
    <property type="protein sequence ID" value="MFC6668739.1"/>
    <property type="molecule type" value="Genomic_DNA"/>
</dbReference>
<accession>A0ABW1ZTL0</accession>
<keyword evidence="1" id="KW-0812">Transmembrane</keyword>
<evidence type="ECO:0000313" key="2">
    <source>
        <dbReference type="EMBL" id="MFC6668739.1"/>
    </source>
</evidence>
<evidence type="ECO:0000256" key="1">
    <source>
        <dbReference type="SAM" id="Phobius"/>
    </source>
</evidence>
<keyword evidence="1" id="KW-1133">Transmembrane helix</keyword>
<feature type="transmembrane region" description="Helical" evidence="1">
    <location>
        <begin position="139"/>
        <end position="159"/>
    </location>
</feature>
<name>A0ABW1ZTL0_9GAMM</name>
<reference evidence="3" key="1">
    <citation type="journal article" date="2019" name="Int. J. Syst. Evol. Microbiol.">
        <title>The Global Catalogue of Microorganisms (GCM) 10K type strain sequencing project: providing services to taxonomists for standard genome sequencing and annotation.</title>
        <authorList>
            <consortium name="The Broad Institute Genomics Platform"/>
            <consortium name="The Broad Institute Genome Sequencing Center for Infectious Disease"/>
            <person name="Wu L."/>
            <person name="Ma J."/>
        </authorList>
    </citation>
    <scope>NUCLEOTIDE SEQUENCE [LARGE SCALE GENOMIC DNA]</scope>
    <source>
        <strain evidence="3">NBRC 111756</strain>
    </source>
</reference>
<dbReference type="Proteomes" id="UP001596422">
    <property type="component" value="Unassembled WGS sequence"/>
</dbReference>
<organism evidence="2 3">
    <name type="scientific">Marinobacterium aestuariivivens</name>
    <dbReference type="NCBI Taxonomy" id="1698799"/>
    <lineage>
        <taxon>Bacteria</taxon>
        <taxon>Pseudomonadati</taxon>
        <taxon>Pseudomonadota</taxon>
        <taxon>Gammaproteobacteria</taxon>
        <taxon>Oceanospirillales</taxon>
        <taxon>Oceanospirillaceae</taxon>
        <taxon>Marinobacterium</taxon>
    </lineage>
</organism>
<evidence type="ECO:0008006" key="4">
    <source>
        <dbReference type="Google" id="ProtNLM"/>
    </source>
</evidence>
<protein>
    <recommendedName>
        <fullName evidence="4">DUF2214 domain-containing protein</fullName>
    </recommendedName>
</protein>
<keyword evidence="1" id="KW-0472">Membrane</keyword>
<proteinExistence type="predicted"/>
<dbReference type="RefSeq" id="WP_379907285.1">
    <property type="nucleotide sequence ID" value="NZ_JBHSWE010000001.1"/>
</dbReference>
<feature type="transmembrane region" description="Helical" evidence="1">
    <location>
        <begin position="98"/>
        <end position="119"/>
    </location>
</feature>
<evidence type="ECO:0000313" key="3">
    <source>
        <dbReference type="Proteomes" id="UP001596422"/>
    </source>
</evidence>
<keyword evidence="3" id="KW-1185">Reference proteome</keyword>